<keyword evidence="7" id="KW-0520">NAD</keyword>
<name>A0A6C0IFZ9_9ZZZZ</name>
<evidence type="ECO:0000259" key="10">
    <source>
        <dbReference type="PROSITE" id="PS50172"/>
    </source>
</evidence>
<dbReference type="SMART" id="SM00532">
    <property type="entry name" value="LIGANc"/>
    <property type="match status" value="1"/>
</dbReference>
<comment type="function">
    <text evidence="1">DNA ligase that catalyzes the formation of phosphodiester linkages between 5'-phosphoryl and 3'-hydroxyl groups in double-stranded DNA using NAD as a coenzyme and as the energy source for the reaction. It is essential for DNA replication and repair of damaged DNA.</text>
</comment>
<feature type="region of interest" description="Disordered" evidence="9">
    <location>
        <begin position="1"/>
        <end position="24"/>
    </location>
</feature>
<reference evidence="11" key="1">
    <citation type="journal article" date="2020" name="Nature">
        <title>Giant virus diversity and host interactions through global metagenomics.</title>
        <authorList>
            <person name="Schulz F."/>
            <person name="Roux S."/>
            <person name="Paez-Espino D."/>
            <person name="Jungbluth S."/>
            <person name="Walsh D.A."/>
            <person name="Denef V.J."/>
            <person name="McMahon K.D."/>
            <person name="Konstantinidis K.T."/>
            <person name="Eloe-Fadrosh E.A."/>
            <person name="Kyrpides N.C."/>
            <person name="Woyke T."/>
        </authorList>
    </citation>
    <scope>NUCLEOTIDE SEQUENCE</scope>
    <source>
        <strain evidence="11">GVMAG-M-3300023184-77</strain>
    </source>
</reference>
<keyword evidence="3" id="KW-0436">Ligase</keyword>
<dbReference type="InterPro" id="IPR004150">
    <property type="entry name" value="NAD_DNA_ligase_OB"/>
</dbReference>
<dbReference type="GO" id="GO:0000166">
    <property type="term" value="F:nucleotide binding"/>
    <property type="evidence" value="ECO:0007669"/>
    <property type="project" value="InterPro"/>
</dbReference>
<evidence type="ECO:0000256" key="4">
    <source>
        <dbReference type="ARBA" id="ARBA00022705"/>
    </source>
</evidence>
<dbReference type="SMART" id="SM00278">
    <property type="entry name" value="HhH1"/>
    <property type="match status" value="2"/>
</dbReference>
<feature type="compositionally biased region" description="Basic and acidic residues" evidence="9">
    <location>
        <begin position="1"/>
        <end position="10"/>
    </location>
</feature>
<dbReference type="GO" id="GO:0003911">
    <property type="term" value="F:DNA ligase (NAD+) activity"/>
    <property type="evidence" value="ECO:0007669"/>
    <property type="project" value="UniProtKB-EC"/>
</dbReference>
<evidence type="ECO:0000256" key="7">
    <source>
        <dbReference type="ARBA" id="ARBA00023027"/>
    </source>
</evidence>
<sequence>MSSKKVETKTRKNNSTSKMNKLSEDPVNYLKTKTNDEIADILRKASFEYYKGTPIITDDIFDIVKDYLEKKDPTNPVLKEIGAPTYGEKVDLPYWMGSLDKIRENEASLDKWKEKHPGKCVISEKLDGNSALLVVKDKTFKLYSRGDGIKGQDISHLIPLIAGMPDALPGGLAVRGELIIKKVDWIKLHAKGKGANARNAVAGVMHSKKPDPELAAATRFVAYEQLHPRVKMSESLEALEKYKFKVVHNTIMNRSDLSMETLSNYLMKRREKSLYEMDGIVVYHDAEHNQISGKNPSYAFAFKSLLTHEEAEVIVKEVEWNASKDGFLKPIIKFDPVTIAGVSIQKATGFNAQYIEKNVIGPGSRIVIIRSGDVIPHVHKILSKSANEKPSLPQMEFEWNDTHVDIILKHTSDDKDVMVKRIIYFTKTLEMKGVGPGIVERLYTNGINTFKKFIHVSVEELLKMEGFQKKSAEKVVSEIHESVKNADCLTLMTASNLFGRSIAEKKLKLILEAFPEIQIPTGKKPTESELSNISGVGEVTAKQFLEGLPLFFDFMKELGLNCKVITLEKVVVPKGKSLEELIVVFTGVRDKELEQEIEARGGKVGSSVSSKTKVLVAKDPSEDSGKIKTAKELGIPVVSLETFKKNYM</sequence>
<dbReference type="Pfam" id="PF03120">
    <property type="entry name" value="OB_DNA_ligase"/>
    <property type="match status" value="1"/>
</dbReference>
<dbReference type="PIRSF" id="PIRSF001604">
    <property type="entry name" value="LigA"/>
    <property type="match status" value="1"/>
</dbReference>
<dbReference type="Gene3D" id="3.30.470.30">
    <property type="entry name" value="DNA ligase/mRNA capping enzyme"/>
    <property type="match status" value="1"/>
</dbReference>
<dbReference type="SUPFAM" id="SSF47794">
    <property type="entry name" value="Rad51 N-terminal domain-like"/>
    <property type="match status" value="1"/>
</dbReference>
<evidence type="ECO:0000313" key="11">
    <source>
        <dbReference type="EMBL" id="QHT91455.1"/>
    </source>
</evidence>
<evidence type="ECO:0000256" key="2">
    <source>
        <dbReference type="ARBA" id="ARBA00012722"/>
    </source>
</evidence>
<dbReference type="Gene3D" id="2.40.50.140">
    <property type="entry name" value="Nucleic acid-binding proteins"/>
    <property type="match status" value="1"/>
</dbReference>
<dbReference type="InterPro" id="IPR001679">
    <property type="entry name" value="DNA_ligase"/>
</dbReference>
<proteinExistence type="predicted"/>
<organism evidence="11">
    <name type="scientific">viral metagenome</name>
    <dbReference type="NCBI Taxonomy" id="1070528"/>
    <lineage>
        <taxon>unclassified sequences</taxon>
        <taxon>metagenomes</taxon>
        <taxon>organismal metagenomes</taxon>
    </lineage>
</organism>
<dbReference type="PROSITE" id="PS50172">
    <property type="entry name" value="BRCT"/>
    <property type="match status" value="1"/>
</dbReference>
<dbReference type="InterPro" id="IPR036420">
    <property type="entry name" value="BRCT_dom_sf"/>
</dbReference>
<protein>
    <recommendedName>
        <fullName evidence="2">DNA ligase (NAD(+))</fullName>
        <ecNumber evidence="2">6.5.1.2</ecNumber>
    </recommendedName>
</protein>
<keyword evidence="4" id="KW-0235">DNA replication</keyword>
<dbReference type="Pfam" id="PF14520">
    <property type="entry name" value="HHH_5"/>
    <property type="match status" value="1"/>
</dbReference>
<dbReference type="GO" id="GO:0006260">
    <property type="term" value="P:DNA replication"/>
    <property type="evidence" value="ECO:0007669"/>
    <property type="project" value="UniProtKB-KW"/>
</dbReference>
<evidence type="ECO:0000256" key="9">
    <source>
        <dbReference type="SAM" id="MobiDB-lite"/>
    </source>
</evidence>
<dbReference type="InterPro" id="IPR010995">
    <property type="entry name" value="DNA_repair_Rad51/TF_NusA_a-hlx"/>
</dbReference>
<feature type="domain" description="BRCT" evidence="10">
    <location>
        <begin position="573"/>
        <end position="648"/>
    </location>
</feature>
<evidence type="ECO:0000256" key="5">
    <source>
        <dbReference type="ARBA" id="ARBA00022723"/>
    </source>
</evidence>
<comment type="catalytic activity">
    <reaction evidence="8">
        <text>NAD(+) + (deoxyribonucleotide)n-3'-hydroxyl + 5'-phospho-(deoxyribonucleotide)m = (deoxyribonucleotide)n+m + AMP + beta-nicotinamide D-nucleotide.</text>
        <dbReference type="EC" id="6.5.1.2"/>
    </reaction>
</comment>
<dbReference type="InterPro" id="IPR003583">
    <property type="entry name" value="Hlx-hairpin-Hlx_DNA-bd_motif"/>
</dbReference>
<keyword evidence="6" id="KW-0862">Zinc</keyword>
<dbReference type="Gene3D" id="3.40.50.10190">
    <property type="entry name" value="BRCT domain"/>
    <property type="match status" value="1"/>
</dbReference>
<dbReference type="InterPro" id="IPR001357">
    <property type="entry name" value="BRCT_dom"/>
</dbReference>
<dbReference type="InterPro" id="IPR013839">
    <property type="entry name" value="DNAligase_adenylation"/>
</dbReference>
<evidence type="ECO:0000256" key="3">
    <source>
        <dbReference type="ARBA" id="ARBA00022598"/>
    </source>
</evidence>
<accession>A0A6C0IFZ9</accession>
<dbReference type="GO" id="GO:0003677">
    <property type="term" value="F:DNA binding"/>
    <property type="evidence" value="ECO:0007669"/>
    <property type="project" value="InterPro"/>
</dbReference>
<dbReference type="SUPFAM" id="SSF52113">
    <property type="entry name" value="BRCT domain"/>
    <property type="match status" value="1"/>
</dbReference>
<dbReference type="Pfam" id="PF01653">
    <property type="entry name" value="DNA_ligase_aden"/>
    <property type="match status" value="1"/>
</dbReference>
<dbReference type="AlphaFoldDB" id="A0A6C0IFZ9"/>
<evidence type="ECO:0000256" key="8">
    <source>
        <dbReference type="ARBA" id="ARBA00034005"/>
    </source>
</evidence>
<dbReference type="EMBL" id="MN740165">
    <property type="protein sequence ID" value="QHT91455.1"/>
    <property type="molecule type" value="Genomic_DNA"/>
</dbReference>
<dbReference type="InterPro" id="IPR012340">
    <property type="entry name" value="NA-bd_OB-fold"/>
</dbReference>
<dbReference type="SUPFAM" id="SSF56091">
    <property type="entry name" value="DNA ligase/mRNA capping enzyme, catalytic domain"/>
    <property type="match status" value="1"/>
</dbReference>
<keyword evidence="5" id="KW-0479">Metal-binding</keyword>
<dbReference type="EC" id="6.5.1.2" evidence="2"/>
<evidence type="ECO:0000256" key="1">
    <source>
        <dbReference type="ARBA" id="ARBA00004067"/>
    </source>
</evidence>
<dbReference type="Gene3D" id="1.10.150.20">
    <property type="entry name" value="5' to 3' exonuclease, C-terminal subdomain"/>
    <property type="match status" value="1"/>
</dbReference>
<dbReference type="SUPFAM" id="SSF50249">
    <property type="entry name" value="Nucleic acid-binding proteins"/>
    <property type="match status" value="1"/>
</dbReference>
<dbReference type="Pfam" id="PF00533">
    <property type="entry name" value="BRCT"/>
    <property type="match status" value="1"/>
</dbReference>
<evidence type="ECO:0000256" key="6">
    <source>
        <dbReference type="ARBA" id="ARBA00022833"/>
    </source>
</evidence>
<dbReference type="InterPro" id="IPR013840">
    <property type="entry name" value="DNAligase_N"/>
</dbReference>
<dbReference type="GO" id="GO:0006281">
    <property type="term" value="P:DNA repair"/>
    <property type="evidence" value="ECO:0007669"/>
    <property type="project" value="InterPro"/>
</dbReference>